<dbReference type="Proteomes" id="UP000006727">
    <property type="component" value="Chromosome 1"/>
</dbReference>
<evidence type="ECO:0000313" key="13">
    <source>
        <dbReference type="Proteomes" id="UP000006727"/>
    </source>
</evidence>
<dbReference type="Pfam" id="PF25237">
    <property type="entry name" value="MSL2_3"/>
    <property type="match status" value="1"/>
</dbReference>
<dbReference type="Gene3D" id="1.10.287.1260">
    <property type="match status" value="1"/>
</dbReference>
<gene>
    <name evidence="12" type="primary">LOC112283151</name>
    <name evidence="11" type="ORF">PHYPA_001631</name>
</gene>
<dbReference type="Pfam" id="PF00924">
    <property type="entry name" value="MS_channel_2nd"/>
    <property type="match status" value="1"/>
</dbReference>
<feature type="domain" description="Mechanosensitive ion channel protein 2/3 C-terminal" evidence="9">
    <location>
        <begin position="382"/>
        <end position="468"/>
    </location>
</feature>
<dbReference type="EnsemblPlants" id="Pp3c1_35260V3.2">
    <property type="protein sequence ID" value="Pp3c1_35260V3.2"/>
    <property type="gene ID" value="Pp3c1_35260"/>
</dbReference>
<comment type="subcellular location">
    <subcellularLocation>
        <location evidence="1">Membrane</location>
        <topology evidence="1">Multi-pass membrane protein</topology>
    </subcellularLocation>
</comment>
<dbReference type="PaxDb" id="3218-PP1S28_223V6.1"/>
<dbReference type="GO" id="GO:0071470">
    <property type="term" value="P:cellular response to osmotic stress"/>
    <property type="evidence" value="ECO:0000318"/>
    <property type="project" value="GO_Central"/>
</dbReference>
<keyword evidence="4 7" id="KW-1133">Transmembrane helix</keyword>
<evidence type="ECO:0000256" key="4">
    <source>
        <dbReference type="ARBA" id="ARBA00022989"/>
    </source>
</evidence>
<feature type="compositionally biased region" description="Basic and acidic residues" evidence="6">
    <location>
        <begin position="641"/>
        <end position="652"/>
    </location>
</feature>
<evidence type="ECO:0000259" key="10">
    <source>
        <dbReference type="Pfam" id="PF25237"/>
    </source>
</evidence>
<dbReference type="Gramene" id="Pp3c1_35260V3.2">
    <property type="protein sequence ID" value="Pp3c1_35260V3.2"/>
    <property type="gene ID" value="Pp3c1_35260"/>
</dbReference>
<feature type="transmembrane region" description="Helical" evidence="7">
    <location>
        <begin position="257"/>
        <end position="282"/>
    </location>
</feature>
<comment type="similarity">
    <text evidence="2">Belongs to the MscS (TC 1.A.23) family.</text>
</comment>
<dbReference type="InterPro" id="IPR010920">
    <property type="entry name" value="LSM_dom_sf"/>
</dbReference>
<feature type="compositionally biased region" description="Polar residues" evidence="6">
    <location>
        <begin position="745"/>
        <end position="760"/>
    </location>
</feature>
<evidence type="ECO:0000259" key="9">
    <source>
        <dbReference type="Pfam" id="PF24956"/>
    </source>
</evidence>
<feature type="compositionally biased region" description="Basic and acidic residues" evidence="6">
    <location>
        <begin position="569"/>
        <end position="581"/>
    </location>
</feature>
<feature type="compositionally biased region" description="Polar residues" evidence="6">
    <location>
        <begin position="695"/>
        <end position="734"/>
    </location>
</feature>
<evidence type="ECO:0000259" key="8">
    <source>
        <dbReference type="Pfam" id="PF00924"/>
    </source>
</evidence>
<feature type="region of interest" description="Disordered" evidence="6">
    <location>
        <begin position="641"/>
        <end position="674"/>
    </location>
</feature>
<feature type="domain" description="Mechanosensitive channel protein 2/3 transmembrane" evidence="10">
    <location>
        <begin position="178"/>
        <end position="305"/>
    </location>
</feature>
<reference evidence="11 13" key="2">
    <citation type="journal article" date="2018" name="Plant J.">
        <title>The Physcomitrella patens chromosome-scale assembly reveals moss genome structure and evolution.</title>
        <authorList>
            <person name="Lang D."/>
            <person name="Ullrich K.K."/>
            <person name="Murat F."/>
            <person name="Fuchs J."/>
            <person name="Jenkins J."/>
            <person name="Haas F.B."/>
            <person name="Piednoel M."/>
            <person name="Gundlach H."/>
            <person name="Van Bel M."/>
            <person name="Meyberg R."/>
            <person name="Vives C."/>
            <person name="Morata J."/>
            <person name="Symeonidi A."/>
            <person name="Hiss M."/>
            <person name="Muchero W."/>
            <person name="Kamisugi Y."/>
            <person name="Saleh O."/>
            <person name="Blanc G."/>
            <person name="Decker E.L."/>
            <person name="van Gessel N."/>
            <person name="Grimwood J."/>
            <person name="Hayes R.D."/>
            <person name="Graham S.W."/>
            <person name="Gunter L.E."/>
            <person name="McDaniel S.F."/>
            <person name="Hoernstein S.N.W."/>
            <person name="Larsson A."/>
            <person name="Li F.W."/>
            <person name="Perroud P.F."/>
            <person name="Phillips J."/>
            <person name="Ranjan P."/>
            <person name="Rokshar D.S."/>
            <person name="Rothfels C.J."/>
            <person name="Schneider L."/>
            <person name="Shu S."/>
            <person name="Stevenson D.W."/>
            <person name="Thummler F."/>
            <person name="Tillich M."/>
            <person name="Villarreal Aguilar J.C."/>
            <person name="Widiez T."/>
            <person name="Wong G.K."/>
            <person name="Wymore A."/>
            <person name="Zhang Y."/>
            <person name="Zimmer A.D."/>
            <person name="Quatrano R.S."/>
            <person name="Mayer K.F.X."/>
            <person name="Goodstein D."/>
            <person name="Casacuberta J.M."/>
            <person name="Vandepoele K."/>
            <person name="Reski R."/>
            <person name="Cuming A.C."/>
            <person name="Tuskan G.A."/>
            <person name="Maumus F."/>
            <person name="Salse J."/>
            <person name="Schmutz J."/>
            <person name="Rensing S.A."/>
        </authorList>
    </citation>
    <scope>NUCLEOTIDE SEQUENCE [LARGE SCALE GENOMIC DNA]</scope>
    <source>
        <strain evidence="12 13">cv. Gransden 2004</strain>
    </source>
</reference>
<dbReference type="Pfam" id="PF24956">
    <property type="entry name" value="Msl2-3_C"/>
    <property type="match status" value="1"/>
</dbReference>
<evidence type="ECO:0000256" key="2">
    <source>
        <dbReference type="ARBA" id="ARBA00008017"/>
    </source>
</evidence>
<sequence>MATLVSLQLVRVAGVRDHHASAYTIPSRRSKLNFNKRIVQGLSLRTASQPREGSLQGGGSLCSPLWSHLLVSKRNSHVRAVRSPTSASSVQPIPYEQEIKKIAVNVANYSAILASYTAHLLKRTVDLYQLCPPLVAQVAPAMGLVAFSIWGLGPTTRLIRKNIFKRSDKKWDESRTFNIMASYMRPILLWIGIILICRAFDPVVLSTEASQIIKQRFVNFVRSLSTVLAFAFCTASLTQQVQRFMMEHQDAEESRNIGVQFIGNAVYTSVWIAAVCLFMELLGFSTQKWITAGGFGTVLITLAGREIFTNFLSSIMIHATRPFVDNEWIQTKIEGQEVSGTVEHVGWWSPTVIRGDDREAVHIPNHKFSVSVVRNLSQKTHWRIKTHLGISHLDVNKMTPIVADMRKVLAKHPQVEQQRLHRRVFFDSIDPENQALLILISCFVKTSHFEEYLRVKEIILLDLLKVISHHNARLATPIRSVQRVLDETESRSAGFRDMRSANQAQRRTFLLLGSQAVSASDDEEDDSDVSEDISEDLSQLSAQTVRATKAGPTKDSEDSGSESDGAVQEQRDLKAPNELNKHKGGVSEGDGNVGADSSKTPVAVQQIAKGSGSNESLQEPVLTENVEGTDVSETLMDRIHAGTEERLIKSHTDTSVPQNQSENGKATSEQPVAGNQVAAADVVVELPKEKVPHLYSNNVGLNDASEQGAETSSSIKSDSQGNKSDTPKINNNVHSDLADHGVGTAVQTGTDSTQGQTHTSKVIDKHVSAHVAMESTPSASSSDPWRQPSTSQTKEESSVSDGVMVGASTPQLSNESVPSLSPANTDDDPWKQPSASQTQNTHKAQPSSNLVVPGVAIDGPKHTLPLDDDILDNSRTLVALGKPSSIKERRDSSSHGVAKGATPNDTRERDR</sequence>
<dbReference type="InterPro" id="IPR057483">
    <property type="entry name" value="MSL2/3_TM_dom"/>
</dbReference>
<keyword evidence="5 7" id="KW-0472">Membrane</keyword>
<reference evidence="11 13" key="1">
    <citation type="journal article" date="2008" name="Science">
        <title>The Physcomitrella genome reveals evolutionary insights into the conquest of land by plants.</title>
        <authorList>
            <person name="Rensing S."/>
            <person name="Lang D."/>
            <person name="Zimmer A."/>
            <person name="Terry A."/>
            <person name="Salamov A."/>
            <person name="Shapiro H."/>
            <person name="Nishiyama T."/>
            <person name="Perroud P.-F."/>
            <person name="Lindquist E."/>
            <person name="Kamisugi Y."/>
            <person name="Tanahashi T."/>
            <person name="Sakakibara K."/>
            <person name="Fujita T."/>
            <person name="Oishi K."/>
            <person name="Shin-I T."/>
            <person name="Kuroki Y."/>
            <person name="Toyoda A."/>
            <person name="Suzuki Y."/>
            <person name="Hashimoto A."/>
            <person name="Yamaguchi K."/>
            <person name="Sugano A."/>
            <person name="Kohara Y."/>
            <person name="Fujiyama A."/>
            <person name="Anterola A."/>
            <person name="Aoki S."/>
            <person name="Ashton N."/>
            <person name="Barbazuk W.B."/>
            <person name="Barker E."/>
            <person name="Bennetzen J."/>
            <person name="Bezanilla M."/>
            <person name="Blankenship R."/>
            <person name="Cho S.H."/>
            <person name="Dutcher S."/>
            <person name="Estelle M."/>
            <person name="Fawcett J.A."/>
            <person name="Gundlach H."/>
            <person name="Hanada K."/>
            <person name="Heyl A."/>
            <person name="Hicks K.A."/>
            <person name="Hugh J."/>
            <person name="Lohr M."/>
            <person name="Mayer K."/>
            <person name="Melkozernov A."/>
            <person name="Murata T."/>
            <person name="Nelson D."/>
            <person name="Pils B."/>
            <person name="Prigge M."/>
            <person name="Reiss B."/>
            <person name="Renner T."/>
            <person name="Rombauts S."/>
            <person name="Rushton P."/>
            <person name="Sanderfoot A."/>
            <person name="Schween G."/>
            <person name="Shiu S.-H."/>
            <person name="Stueber K."/>
            <person name="Theodoulou F.L."/>
            <person name="Tu H."/>
            <person name="Van de Peer Y."/>
            <person name="Verrier P.J."/>
            <person name="Waters E."/>
            <person name="Wood A."/>
            <person name="Yang L."/>
            <person name="Cove D."/>
            <person name="Cuming A."/>
            <person name="Hasebe M."/>
            <person name="Lucas S."/>
            <person name="Mishler D.B."/>
            <person name="Reski R."/>
            <person name="Grigoriev I."/>
            <person name="Quatrano R.S."/>
            <person name="Boore J.L."/>
        </authorList>
    </citation>
    <scope>NUCLEOTIDE SEQUENCE [LARGE SCALE GENOMIC DNA]</scope>
    <source>
        <strain evidence="12 13">cv. Gransden 2004</strain>
    </source>
</reference>
<feature type="region of interest" description="Disordered" evidence="6">
    <location>
        <begin position="695"/>
        <end position="856"/>
    </location>
</feature>
<evidence type="ECO:0000256" key="1">
    <source>
        <dbReference type="ARBA" id="ARBA00004141"/>
    </source>
</evidence>
<feature type="compositionally biased region" description="Polar residues" evidence="6">
    <location>
        <begin position="653"/>
        <end position="670"/>
    </location>
</feature>
<dbReference type="GO" id="GO:0005216">
    <property type="term" value="F:monoatomic ion channel activity"/>
    <property type="evidence" value="ECO:0000318"/>
    <property type="project" value="GO_Central"/>
</dbReference>
<feature type="compositionally biased region" description="Polar residues" evidence="6">
    <location>
        <begin position="775"/>
        <end position="792"/>
    </location>
</feature>
<keyword evidence="3 7" id="KW-0812">Transmembrane</keyword>
<dbReference type="STRING" id="3218.A0A2K1LB00"/>
<keyword evidence="13" id="KW-1185">Reference proteome</keyword>
<feature type="region of interest" description="Disordered" evidence="6">
    <location>
        <begin position="882"/>
        <end position="911"/>
    </location>
</feature>
<dbReference type="OrthoDB" id="1676006at2759"/>
<evidence type="ECO:0000256" key="3">
    <source>
        <dbReference type="ARBA" id="ARBA00022692"/>
    </source>
</evidence>
<feature type="transmembrane region" description="Helical" evidence="7">
    <location>
        <begin position="187"/>
        <end position="205"/>
    </location>
</feature>
<dbReference type="PANTHER" id="PTHR43634:SF2">
    <property type="entry name" value="LOW CONDUCTANCE MECHANOSENSITIVE CHANNEL YNAI"/>
    <property type="match status" value="1"/>
</dbReference>
<dbReference type="SUPFAM" id="SSF50182">
    <property type="entry name" value="Sm-like ribonucleoproteins"/>
    <property type="match status" value="1"/>
</dbReference>
<proteinExistence type="inferred from homology"/>
<evidence type="ECO:0008006" key="14">
    <source>
        <dbReference type="Google" id="ProtNLM"/>
    </source>
</evidence>
<feature type="compositionally biased region" description="Polar residues" evidence="6">
    <location>
        <begin position="808"/>
        <end position="824"/>
    </location>
</feature>
<protein>
    <recommendedName>
        <fullName evidence="14">MscS-Like mechanosensitive ion channel</fullName>
    </recommendedName>
</protein>
<dbReference type="GO" id="GO:0009526">
    <property type="term" value="C:plastid envelope"/>
    <property type="evidence" value="ECO:0000318"/>
    <property type="project" value="GO_Central"/>
</dbReference>
<dbReference type="InterPro" id="IPR045042">
    <property type="entry name" value="YnaI-like"/>
</dbReference>
<feature type="compositionally biased region" description="Acidic residues" evidence="6">
    <location>
        <begin position="520"/>
        <end position="535"/>
    </location>
</feature>
<dbReference type="Gramene" id="Pp3c1_35260V3.1">
    <property type="protein sequence ID" value="Pp3c1_35260V3.1"/>
    <property type="gene ID" value="Pp3c1_35260"/>
</dbReference>
<evidence type="ECO:0000256" key="5">
    <source>
        <dbReference type="ARBA" id="ARBA00023136"/>
    </source>
</evidence>
<dbReference type="InterPro" id="IPR056876">
    <property type="entry name" value="Msl2-3_C"/>
</dbReference>
<dbReference type="GO" id="GO:0016020">
    <property type="term" value="C:membrane"/>
    <property type="evidence" value="ECO:0007669"/>
    <property type="project" value="UniProtKB-SubCell"/>
</dbReference>
<evidence type="ECO:0000256" key="6">
    <source>
        <dbReference type="SAM" id="MobiDB-lite"/>
    </source>
</evidence>
<dbReference type="InterPro" id="IPR023408">
    <property type="entry name" value="MscS_beta-dom_sf"/>
</dbReference>
<evidence type="ECO:0000313" key="11">
    <source>
        <dbReference type="EMBL" id="PNR63206.1"/>
    </source>
</evidence>
<accession>A0A2K1LB00</accession>
<feature type="compositionally biased region" description="Polar residues" evidence="6">
    <location>
        <begin position="833"/>
        <end position="850"/>
    </location>
</feature>
<feature type="region of interest" description="Disordered" evidence="6">
    <location>
        <begin position="516"/>
        <end position="628"/>
    </location>
</feature>
<dbReference type="EnsemblPlants" id="Pp3c1_35260V3.1">
    <property type="protein sequence ID" value="Pp3c1_35260V3.1"/>
    <property type="gene ID" value="Pp3c1_35260"/>
</dbReference>
<dbReference type="Gene3D" id="2.30.30.60">
    <property type="match status" value="1"/>
</dbReference>
<name>A0A2K1LB00_PHYPA</name>
<evidence type="ECO:0000313" key="12">
    <source>
        <dbReference type="EnsemblPlants" id="Pp3c1_35260V3.1"/>
    </source>
</evidence>
<dbReference type="AlphaFoldDB" id="A0A2K1LB00"/>
<feature type="transmembrane region" description="Helical" evidence="7">
    <location>
        <begin position="217"/>
        <end position="237"/>
    </location>
</feature>
<feature type="transmembrane region" description="Helical" evidence="7">
    <location>
        <begin position="289"/>
        <end position="308"/>
    </location>
</feature>
<dbReference type="EMBL" id="ABEU02000001">
    <property type="protein sequence ID" value="PNR63206.1"/>
    <property type="molecule type" value="Genomic_DNA"/>
</dbReference>
<organism evidence="11">
    <name type="scientific">Physcomitrium patens</name>
    <name type="common">Spreading-leaved earth moss</name>
    <name type="synonym">Physcomitrella patens</name>
    <dbReference type="NCBI Taxonomy" id="3218"/>
    <lineage>
        <taxon>Eukaryota</taxon>
        <taxon>Viridiplantae</taxon>
        <taxon>Streptophyta</taxon>
        <taxon>Embryophyta</taxon>
        <taxon>Bryophyta</taxon>
        <taxon>Bryophytina</taxon>
        <taxon>Bryopsida</taxon>
        <taxon>Funariidae</taxon>
        <taxon>Funariales</taxon>
        <taxon>Funariaceae</taxon>
        <taxon>Physcomitrium</taxon>
    </lineage>
</organism>
<evidence type="ECO:0000256" key="7">
    <source>
        <dbReference type="SAM" id="Phobius"/>
    </source>
</evidence>
<dbReference type="InterPro" id="IPR006685">
    <property type="entry name" value="MscS_channel_2nd"/>
</dbReference>
<reference evidence="12" key="3">
    <citation type="submission" date="2020-12" db="UniProtKB">
        <authorList>
            <consortium name="EnsemblPlants"/>
        </authorList>
    </citation>
    <scope>IDENTIFICATION</scope>
</reference>
<dbReference type="RefSeq" id="XP_024377285.1">
    <property type="nucleotide sequence ID" value="XM_024521517.2"/>
</dbReference>
<dbReference type="GeneID" id="112283151"/>
<dbReference type="PANTHER" id="PTHR43634">
    <property type="entry name" value="OW CONDUCTANCE MECHANOSENSITIVE CHANNEL"/>
    <property type="match status" value="1"/>
</dbReference>
<feature type="domain" description="Mechanosensitive ion channel MscS" evidence="8">
    <location>
        <begin position="307"/>
        <end position="377"/>
    </location>
</feature>